<keyword evidence="9" id="KW-1185">Reference proteome</keyword>
<dbReference type="InterPro" id="IPR000878">
    <property type="entry name" value="4pyrrol_Mease"/>
</dbReference>
<dbReference type="KEGG" id="abri:DFR85_00870"/>
<evidence type="ECO:0000256" key="6">
    <source>
        <dbReference type="RuleBase" id="RU003960"/>
    </source>
</evidence>
<dbReference type="RefSeq" id="WP_110269257.1">
    <property type="nucleotide sequence ID" value="NZ_CP029289.2"/>
</dbReference>
<dbReference type="NCBIfam" id="TIGR01469">
    <property type="entry name" value="cobA_cysG_Cterm"/>
    <property type="match status" value="1"/>
</dbReference>
<dbReference type="FunFam" id="3.40.1010.10:FF:000001">
    <property type="entry name" value="Siroheme synthase"/>
    <property type="match status" value="1"/>
</dbReference>
<name>A0A2U9IBJ8_9CREN</name>
<proteinExistence type="inferred from homology"/>
<dbReference type="InterPro" id="IPR014776">
    <property type="entry name" value="4pyrrole_Mease_sub2"/>
</dbReference>
<evidence type="ECO:0000256" key="4">
    <source>
        <dbReference type="ARBA" id="ARBA00022691"/>
    </source>
</evidence>
<dbReference type="SUPFAM" id="SSF53790">
    <property type="entry name" value="Tetrapyrrole methylase"/>
    <property type="match status" value="1"/>
</dbReference>
<dbReference type="PROSITE" id="PS00840">
    <property type="entry name" value="SUMT_2"/>
    <property type="match status" value="1"/>
</dbReference>
<dbReference type="NCBIfam" id="NF004790">
    <property type="entry name" value="PRK06136.1"/>
    <property type="match status" value="1"/>
</dbReference>
<evidence type="ECO:0000313" key="8">
    <source>
        <dbReference type="EMBL" id="AWR93373.1"/>
    </source>
</evidence>
<protein>
    <recommendedName>
        <fullName evidence="1">uroporphyrinogen-III C-methyltransferase</fullName>
        <ecNumber evidence="1">2.1.1.107</ecNumber>
    </recommendedName>
</protein>
<comment type="similarity">
    <text evidence="6">Belongs to the precorrin methyltransferase family.</text>
</comment>
<dbReference type="PROSITE" id="PS00839">
    <property type="entry name" value="SUMT_1"/>
    <property type="match status" value="1"/>
</dbReference>
<dbReference type="EMBL" id="CP029289">
    <property type="protein sequence ID" value="AWR93373.1"/>
    <property type="molecule type" value="Genomic_DNA"/>
</dbReference>
<dbReference type="GO" id="GO:0032259">
    <property type="term" value="P:methylation"/>
    <property type="evidence" value="ECO:0007669"/>
    <property type="project" value="UniProtKB-KW"/>
</dbReference>
<dbReference type="InterPro" id="IPR050161">
    <property type="entry name" value="Siro_Cobalamin_biosynth"/>
</dbReference>
<dbReference type="InterPro" id="IPR014777">
    <property type="entry name" value="4pyrrole_Mease_sub1"/>
</dbReference>
<keyword evidence="5" id="KW-0627">Porphyrin biosynthesis</keyword>
<dbReference type="CDD" id="cd11642">
    <property type="entry name" value="SUMT"/>
    <property type="match status" value="1"/>
</dbReference>
<reference evidence="8 9" key="1">
    <citation type="submission" date="2018-05" db="EMBL/GenBank/DDBJ databases">
        <title>Complete Genome Sequences of Extremely Thermoacidophilic, Metal-Mobilizing Type-Strain Members of the Archaeal Family Sulfolobaceae: Acidianus brierleyi DSM-1651T, Acidianus sulfidivorans DSM-18786T, Metallosphaera hakonensis DSM-7519T, and Metallosphaera prunae DSM-10039T.</title>
        <authorList>
            <person name="Counts J.A."/>
            <person name="Kelly R.M."/>
        </authorList>
    </citation>
    <scope>NUCLEOTIDE SEQUENCE [LARGE SCALE GENOMIC DNA]</scope>
    <source>
        <strain evidence="8 9">DSM 1651</strain>
    </source>
</reference>
<dbReference type="Gene3D" id="3.30.950.10">
    <property type="entry name" value="Methyltransferase, Cobalt-precorrin-4 Transmethylase, Domain 2"/>
    <property type="match status" value="1"/>
</dbReference>
<evidence type="ECO:0000313" key="9">
    <source>
        <dbReference type="Proteomes" id="UP000248044"/>
    </source>
</evidence>
<keyword evidence="2 6" id="KW-0489">Methyltransferase</keyword>
<dbReference type="Gene3D" id="3.40.1010.10">
    <property type="entry name" value="Cobalt-precorrin-4 Transmethylase, Domain 1"/>
    <property type="match status" value="1"/>
</dbReference>
<dbReference type="OrthoDB" id="24444at2157"/>
<dbReference type="InterPro" id="IPR035996">
    <property type="entry name" value="4pyrrol_Methylase_sf"/>
</dbReference>
<accession>A0A2U9IBJ8</accession>
<dbReference type="EC" id="2.1.1.107" evidence="1"/>
<dbReference type="InterPro" id="IPR006366">
    <property type="entry name" value="CobA/CysG_C"/>
</dbReference>
<feature type="domain" description="Tetrapyrrole methylase" evidence="7">
    <location>
        <begin position="4"/>
        <end position="210"/>
    </location>
</feature>
<dbReference type="Proteomes" id="UP000248044">
    <property type="component" value="Chromosome"/>
</dbReference>
<evidence type="ECO:0000259" key="7">
    <source>
        <dbReference type="Pfam" id="PF00590"/>
    </source>
</evidence>
<dbReference type="Pfam" id="PF00590">
    <property type="entry name" value="TP_methylase"/>
    <property type="match status" value="1"/>
</dbReference>
<organism evidence="8 9">
    <name type="scientific">Acidianus brierleyi</name>
    <dbReference type="NCBI Taxonomy" id="41673"/>
    <lineage>
        <taxon>Archaea</taxon>
        <taxon>Thermoproteota</taxon>
        <taxon>Thermoprotei</taxon>
        <taxon>Sulfolobales</taxon>
        <taxon>Sulfolobaceae</taxon>
        <taxon>Acidianus</taxon>
    </lineage>
</organism>
<gene>
    <name evidence="8" type="primary">cobA</name>
    <name evidence="8" type="ORF">DFR85_00870</name>
</gene>
<sequence>MYGRVYLIGAGPGDPELITVKGLRILKNADVVVYDRLISKELLDNCKKDVELIYVGKNIGDSRYQDEINEILVKKAMEGKIVVRLKGGDPYVFGRGEEECSFVINSGIDCEVIPGITSAIAVPEYAGIPVTSRWFSSGFCVITGTKAGGEVIDKGYIPKKGTLVILMGINKVDRLKQVLLEVRDPDSPVAIIQDGTLDTQKVYISTISNLEKIVRENNVKSPAIIVVGEVIKLRNKLWQLS</sequence>
<evidence type="ECO:0000256" key="3">
    <source>
        <dbReference type="ARBA" id="ARBA00022679"/>
    </source>
</evidence>
<dbReference type="InterPro" id="IPR003043">
    <property type="entry name" value="Uropor_MeTrfase_CS"/>
</dbReference>
<evidence type="ECO:0000256" key="2">
    <source>
        <dbReference type="ARBA" id="ARBA00022603"/>
    </source>
</evidence>
<evidence type="ECO:0000256" key="5">
    <source>
        <dbReference type="ARBA" id="ARBA00023244"/>
    </source>
</evidence>
<keyword evidence="3 6" id="KW-0808">Transferase</keyword>
<dbReference type="GO" id="GO:0004851">
    <property type="term" value="F:uroporphyrin-III C-methyltransferase activity"/>
    <property type="evidence" value="ECO:0007669"/>
    <property type="project" value="UniProtKB-EC"/>
</dbReference>
<dbReference type="GO" id="GO:0019354">
    <property type="term" value="P:siroheme biosynthetic process"/>
    <property type="evidence" value="ECO:0007669"/>
    <property type="project" value="InterPro"/>
</dbReference>
<dbReference type="GeneID" id="36830664"/>
<dbReference type="PANTHER" id="PTHR45790:SF3">
    <property type="entry name" value="S-ADENOSYL-L-METHIONINE-DEPENDENT UROPORPHYRINOGEN III METHYLTRANSFERASE, CHLOROPLASTIC"/>
    <property type="match status" value="1"/>
</dbReference>
<evidence type="ECO:0000256" key="1">
    <source>
        <dbReference type="ARBA" id="ARBA00012162"/>
    </source>
</evidence>
<keyword evidence="4" id="KW-0949">S-adenosyl-L-methionine</keyword>
<dbReference type="AlphaFoldDB" id="A0A2U9IBJ8"/>
<dbReference type="PANTHER" id="PTHR45790">
    <property type="entry name" value="SIROHEME SYNTHASE-RELATED"/>
    <property type="match status" value="1"/>
</dbReference>